<keyword evidence="2" id="KW-0677">Repeat</keyword>
<proteinExistence type="predicted"/>
<dbReference type="Pfam" id="PF24681">
    <property type="entry name" value="Kelch_KLHDC2_KLHL20_DRC7"/>
    <property type="match status" value="1"/>
</dbReference>
<dbReference type="Gene3D" id="2.120.10.80">
    <property type="entry name" value="Kelch-type beta propeller"/>
    <property type="match status" value="2"/>
</dbReference>
<evidence type="ECO:0000256" key="2">
    <source>
        <dbReference type="ARBA" id="ARBA00022737"/>
    </source>
</evidence>
<dbReference type="InterPro" id="IPR015915">
    <property type="entry name" value="Kelch-typ_b-propeller"/>
</dbReference>
<reference evidence="4" key="2">
    <citation type="submission" date="2024-04" db="EMBL/GenBank/DDBJ databases">
        <authorList>
            <person name="Chen Y."/>
            <person name="Shah S."/>
            <person name="Dougan E. K."/>
            <person name="Thang M."/>
            <person name="Chan C."/>
        </authorList>
    </citation>
    <scope>NUCLEOTIDE SEQUENCE [LARGE SCALE GENOMIC DNA]</scope>
</reference>
<comment type="caution">
    <text evidence="3">The sequence shown here is derived from an EMBL/GenBank/DDBJ whole genome shotgun (WGS) entry which is preliminary data.</text>
</comment>
<sequence length="345" mass="37622">MTAPGNLRFVKLFNVEDVASLLAHFAGPSSLRRFRGTFPAAAQWTREALPLLSTKCAGSIYVCGGYCGALKLRSAERFDVLEESWEKLPMMLEVRSGPAAASLEGDFYVFGTNSKMGIATAERYVPPFGRWEELPLMLQGRERPAAVTLGGSLYVCGGLEKETEIFALLQSMERLRLDGEGVWEAQPMMLEPRDSPAAASLGRNLYICGGDGLQFQPLNSVERFNVDEQIWEALPPMFERRSGAASAALHGQIYVCGGSDGVRPLRSVERYDPATGFWHMVPAMLHQRFASAAAAVAGKLYVCGGADDRGQLDSVECFDPVMNSWKEVSPMHAPRMRAAAAAVSD</sequence>
<accession>A0A9P1BXE0</accession>
<keyword evidence="6" id="KW-1185">Reference proteome</keyword>
<organism evidence="3">
    <name type="scientific">Cladocopium goreaui</name>
    <dbReference type="NCBI Taxonomy" id="2562237"/>
    <lineage>
        <taxon>Eukaryota</taxon>
        <taxon>Sar</taxon>
        <taxon>Alveolata</taxon>
        <taxon>Dinophyceae</taxon>
        <taxon>Suessiales</taxon>
        <taxon>Symbiodiniaceae</taxon>
        <taxon>Cladocopium</taxon>
    </lineage>
</organism>
<name>A0A9P1BXE0_9DINO</name>
<dbReference type="EMBL" id="CAMXCT010000535">
    <property type="protein sequence ID" value="CAI3980063.1"/>
    <property type="molecule type" value="Genomic_DNA"/>
</dbReference>
<dbReference type="AlphaFoldDB" id="A0A9P1BXE0"/>
<dbReference type="EMBL" id="CAMXCT020000535">
    <property type="protein sequence ID" value="CAL1133438.1"/>
    <property type="molecule type" value="Genomic_DNA"/>
</dbReference>
<evidence type="ECO:0000313" key="5">
    <source>
        <dbReference type="EMBL" id="CAL4767375.1"/>
    </source>
</evidence>
<keyword evidence="1" id="KW-0880">Kelch repeat</keyword>
<dbReference type="OrthoDB" id="191037at2759"/>
<evidence type="ECO:0000313" key="6">
    <source>
        <dbReference type="Proteomes" id="UP001152797"/>
    </source>
</evidence>
<gene>
    <name evidence="3" type="ORF">C1SCF055_LOCUS7971</name>
</gene>
<dbReference type="SMART" id="SM00612">
    <property type="entry name" value="Kelch"/>
    <property type="match status" value="5"/>
</dbReference>
<dbReference type="EMBL" id="CAMXCT030000535">
    <property type="protein sequence ID" value="CAL4767375.1"/>
    <property type="molecule type" value="Genomic_DNA"/>
</dbReference>
<evidence type="ECO:0000313" key="4">
    <source>
        <dbReference type="EMBL" id="CAL1133438.1"/>
    </source>
</evidence>
<dbReference type="InterPro" id="IPR006652">
    <property type="entry name" value="Kelch_1"/>
</dbReference>
<evidence type="ECO:0000256" key="1">
    <source>
        <dbReference type="ARBA" id="ARBA00022441"/>
    </source>
</evidence>
<dbReference type="PANTHER" id="PTHR24412:SF489">
    <property type="entry name" value="RING FINGER DOMAIN AND KELCH REPEAT-CONTAINING PROTEIN DDB_G0271372"/>
    <property type="match status" value="1"/>
</dbReference>
<dbReference type="Pfam" id="PF01344">
    <property type="entry name" value="Kelch_1"/>
    <property type="match status" value="1"/>
</dbReference>
<dbReference type="PANTHER" id="PTHR24412">
    <property type="entry name" value="KELCH PROTEIN"/>
    <property type="match status" value="1"/>
</dbReference>
<evidence type="ECO:0000313" key="3">
    <source>
        <dbReference type="EMBL" id="CAI3980063.1"/>
    </source>
</evidence>
<reference evidence="3" key="1">
    <citation type="submission" date="2022-10" db="EMBL/GenBank/DDBJ databases">
        <authorList>
            <person name="Chen Y."/>
            <person name="Dougan E. K."/>
            <person name="Chan C."/>
            <person name="Rhodes N."/>
            <person name="Thang M."/>
        </authorList>
    </citation>
    <scope>NUCLEOTIDE SEQUENCE</scope>
</reference>
<protein>
    <submittedName>
        <fullName evidence="5">Kelch-like protein 8</fullName>
    </submittedName>
</protein>
<dbReference type="Proteomes" id="UP001152797">
    <property type="component" value="Unassembled WGS sequence"/>
</dbReference>
<dbReference type="SUPFAM" id="SSF117281">
    <property type="entry name" value="Kelch motif"/>
    <property type="match status" value="2"/>
</dbReference>